<dbReference type="PROSITE" id="PS00687">
    <property type="entry name" value="ALDEHYDE_DEHYDR_GLU"/>
    <property type="match status" value="1"/>
</dbReference>
<dbReference type="InterPro" id="IPR016161">
    <property type="entry name" value="Ald_DH/histidinol_DH"/>
</dbReference>
<dbReference type="FunFam" id="3.40.309.10:FF:000012">
    <property type="entry name" value="Betaine aldehyde dehydrogenase"/>
    <property type="match status" value="1"/>
</dbReference>
<evidence type="ECO:0000313" key="8">
    <source>
        <dbReference type="Proteomes" id="UP000322214"/>
    </source>
</evidence>
<dbReference type="STRING" id="980251.GCA_001642875_03106"/>
<evidence type="ECO:0000259" key="6">
    <source>
        <dbReference type="Pfam" id="PF00171"/>
    </source>
</evidence>
<dbReference type="EMBL" id="CP042912">
    <property type="protein sequence ID" value="QEG20744.1"/>
    <property type="molecule type" value="Genomic_DNA"/>
</dbReference>
<sequence length="500" mass="52349">MPIATNSSVPESLRSFLATPRKLLIGGQWVEAKSGKTFDVFDPATDEVIAQAAAGDAADVDLAVAAARKAFDAGPWSRMTASQRGQIIWKIGDLIEQNADELAAMETLDNGKPLGVAKAADVALAADMFRYMAGWATKIEGNTIPLNVPYVPGGQFHAYTLKEPIGVVGQIIPWNFPLLMAAWKLGPALATGCTIVLKPAEQTPISAIRLGELCQEAGIPDGVVNIITGFGETAGAAIAAHDDIDKVAFTGSTEVGKIILKAAAGNLKKVTLELGGKSPNVVYDDADLDTAIAGAADAIFFNQGQVCSAGSRLFVQSGIYDEVVAGVSEIANNMKVGSGFDAATQMGPLVSREQFDRVAGYLKAGLDAGAEASAGGAAIDRPGYFVQPTVLKNATTEMSIVQEEIFGPVVAAMPFDNEAEIASQANDTSFGLAAGIWTRDISKAHKLAKQVKAGTVWVNCYSIFDAALPFGGYKQSGWGREMGHAALENYLQTKSVCVSL</sequence>
<keyword evidence="8" id="KW-1185">Reference proteome</keyword>
<keyword evidence="3" id="KW-0520">NAD</keyword>
<dbReference type="InterPro" id="IPR015590">
    <property type="entry name" value="Aldehyde_DH_dom"/>
</dbReference>
<feature type="domain" description="Aldehyde dehydrogenase" evidence="6">
    <location>
        <begin position="29"/>
        <end position="496"/>
    </location>
</feature>
<evidence type="ECO:0000256" key="2">
    <source>
        <dbReference type="ARBA" id="ARBA00023002"/>
    </source>
</evidence>
<dbReference type="InterPro" id="IPR029510">
    <property type="entry name" value="Ald_DH_CS_GLU"/>
</dbReference>
<dbReference type="InterPro" id="IPR016162">
    <property type="entry name" value="Ald_DH_N"/>
</dbReference>
<dbReference type="PANTHER" id="PTHR11699">
    <property type="entry name" value="ALDEHYDE DEHYDROGENASE-RELATED"/>
    <property type="match status" value="1"/>
</dbReference>
<dbReference type="Pfam" id="PF00171">
    <property type="entry name" value="Aldedh"/>
    <property type="match status" value="1"/>
</dbReference>
<reference evidence="7 8" key="1">
    <citation type="submission" date="2019-08" db="EMBL/GenBank/DDBJ databases">
        <title>Deep-cultivation of Planctomycetes and their phenomic and genomic characterization uncovers novel biology.</title>
        <authorList>
            <person name="Wiegand S."/>
            <person name="Jogler M."/>
            <person name="Boedeker C."/>
            <person name="Pinto D."/>
            <person name="Vollmers J."/>
            <person name="Rivas-Marin E."/>
            <person name="Kohn T."/>
            <person name="Peeters S.H."/>
            <person name="Heuer A."/>
            <person name="Rast P."/>
            <person name="Oberbeckmann S."/>
            <person name="Bunk B."/>
            <person name="Jeske O."/>
            <person name="Meyerdierks A."/>
            <person name="Storesund J.E."/>
            <person name="Kallscheuer N."/>
            <person name="Luecker S."/>
            <person name="Lage O.M."/>
            <person name="Pohl T."/>
            <person name="Merkel B.J."/>
            <person name="Hornburger P."/>
            <person name="Mueller R.-W."/>
            <person name="Bruemmer F."/>
            <person name="Labrenz M."/>
            <person name="Spormann A.M."/>
            <person name="Op den Camp H."/>
            <person name="Overmann J."/>
            <person name="Amann R."/>
            <person name="Jetten M.S.M."/>
            <person name="Mascher T."/>
            <person name="Medema M.H."/>
            <person name="Devos D.P."/>
            <person name="Kaster A.-K."/>
            <person name="Ovreas L."/>
            <person name="Rohde M."/>
            <person name="Galperin M.Y."/>
            <person name="Jogler C."/>
        </authorList>
    </citation>
    <scope>NUCLEOTIDE SEQUENCE [LARGE SCALE GENOMIC DNA]</scope>
    <source>
        <strain evidence="7 8">FC18</strain>
    </source>
</reference>
<dbReference type="RefSeq" id="WP_075085307.1">
    <property type="nucleotide sequence ID" value="NZ_CP042912.1"/>
</dbReference>
<evidence type="ECO:0000313" key="7">
    <source>
        <dbReference type="EMBL" id="QEG20744.1"/>
    </source>
</evidence>
<dbReference type="Proteomes" id="UP000322214">
    <property type="component" value="Chromosome"/>
</dbReference>
<dbReference type="OrthoDB" id="4503395at2"/>
<proteinExistence type="inferred from homology"/>
<dbReference type="PROSITE" id="PS00070">
    <property type="entry name" value="ALDEHYDE_DEHYDR_CYS"/>
    <property type="match status" value="1"/>
</dbReference>
<dbReference type="SUPFAM" id="SSF53720">
    <property type="entry name" value="ALDH-like"/>
    <property type="match status" value="1"/>
</dbReference>
<dbReference type="InterPro" id="IPR016163">
    <property type="entry name" value="Ald_DH_C"/>
</dbReference>
<dbReference type="Gene3D" id="3.40.309.10">
    <property type="entry name" value="Aldehyde Dehydrogenase, Chain A, domain 2"/>
    <property type="match status" value="1"/>
</dbReference>
<dbReference type="EC" id="1.2.1.39" evidence="7"/>
<comment type="similarity">
    <text evidence="1 5">Belongs to the aldehyde dehydrogenase family.</text>
</comment>
<evidence type="ECO:0000256" key="5">
    <source>
        <dbReference type="RuleBase" id="RU003345"/>
    </source>
</evidence>
<dbReference type="FunFam" id="3.40.605.10:FF:000026">
    <property type="entry name" value="Aldehyde dehydrogenase, putative"/>
    <property type="match status" value="1"/>
</dbReference>
<protein>
    <submittedName>
        <fullName evidence="7">Phenylacetaldehyde dehydrogenase</fullName>
        <ecNumber evidence="7">1.2.1.39</ecNumber>
    </submittedName>
</protein>
<evidence type="ECO:0000256" key="1">
    <source>
        <dbReference type="ARBA" id="ARBA00009986"/>
    </source>
</evidence>
<dbReference type="InterPro" id="IPR016160">
    <property type="entry name" value="Ald_DH_CS_CYS"/>
</dbReference>
<dbReference type="AlphaFoldDB" id="A0A5B9P3I1"/>
<dbReference type="GO" id="GO:0008957">
    <property type="term" value="F:phenylacetaldehyde dehydrogenase (NAD+) activity"/>
    <property type="evidence" value="ECO:0007669"/>
    <property type="project" value="UniProtKB-EC"/>
</dbReference>
<name>A0A5B9P3I1_9BACT</name>
<dbReference type="FunFam" id="3.40.605.10:FF:000011">
    <property type="entry name" value="ALD5p Mitochondrial aldehyde dehydrogenase"/>
    <property type="match status" value="1"/>
</dbReference>
<gene>
    <name evidence="7" type="primary">feaB</name>
    <name evidence="7" type="ORF">MFFC18_05950</name>
</gene>
<feature type="active site" evidence="4">
    <location>
        <position position="273"/>
    </location>
</feature>
<accession>A0A5B9P3I1</accession>
<dbReference type="KEGG" id="mff:MFFC18_05950"/>
<dbReference type="Gene3D" id="3.40.605.10">
    <property type="entry name" value="Aldehyde Dehydrogenase, Chain A, domain 1"/>
    <property type="match status" value="1"/>
</dbReference>
<organism evidence="7 8">
    <name type="scientific">Mariniblastus fucicola</name>
    <dbReference type="NCBI Taxonomy" id="980251"/>
    <lineage>
        <taxon>Bacteria</taxon>
        <taxon>Pseudomonadati</taxon>
        <taxon>Planctomycetota</taxon>
        <taxon>Planctomycetia</taxon>
        <taxon>Pirellulales</taxon>
        <taxon>Pirellulaceae</taxon>
        <taxon>Mariniblastus</taxon>
    </lineage>
</organism>
<keyword evidence="2 5" id="KW-0560">Oxidoreductase</keyword>
<evidence type="ECO:0000256" key="4">
    <source>
        <dbReference type="PROSITE-ProRule" id="PRU10007"/>
    </source>
</evidence>
<evidence type="ECO:0000256" key="3">
    <source>
        <dbReference type="ARBA" id="ARBA00023027"/>
    </source>
</evidence>